<dbReference type="Proteomes" id="UP000323188">
    <property type="component" value="Unassembled WGS sequence"/>
</dbReference>
<dbReference type="RefSeq" id="WP_154920399.1">
    <property type="nucleotide sequence ID" value="NZ_VUOE01000003.1"/>
</dbReference>
<name>A0A5B2TNG6_9FLAO</name>
<dbReference type="AlphaFoldDB" id="A0A5B2TNG6"/>
<reference evidence="3 4" key="1">
    <citation type="submission" date="2019-09" db="EMBL/GenBank/DDBJ databases">
        <authorList>
            <person name="Khan S.A."/>
            <person name="Jeon C.O."/>
            <person name="Chun B.H."/>
            <person name="Jeong S.E."/>
        </authorList>
    </citation>
    <scope>NUCLEOTIDE SEQUENCE [LARGE SCALE GENOMIC DNA]</scope>
    <source>
        <strain evidence="3 4">KCTC 42508</strain>
    </source>
</reference>
<proteinExistence type="predicted"/>
<dbReference type="GO" id="GO:0016787">
    <property type="term" value="F:hydrolase activity"/>
    <property type="evidence" value="ECO:0007669"/>
    <property type="project" value="UniProtKB-KW"/>
</dbReference>
<sequence length="243" mass="28543">MSSYNPSNFIQQISIDCTIFGYAEGSLKVLVTHLNFNGDFKALPAGFVYQDESLDEAAYRILVERTGLKDIYLEQFHTFGGKERSHKDFLNKLISLNPEILPEDTILRQETEWFTKRFISVGYYALVDINKVRPTTSTIDKYIGWYDVDELPPLIFDHNEQVKRAQTTLRFFLDEKLLGFNLLPETFTMKELKNVYETVYDRPFRRNNFQKKMLDLNVLERLDKKFTGAANKAPYLYRFKKVP</sequence>
<feature type="domain" description="Nudix hydrolase" evidence="1">
    <location>
        <begin position="29"/>
        <end position="151"/>
    </location>
</feature>
<keyword evidence="3" id="KW-0378">Hydrolase</keyword>
<comment type="caution">
    <text evidence="3">The sequence shown here is derived from an EMBL/GenBank/DDBJ whole genome shotgun (WGS) entry which is preliminary data.</text>
</comment>
<gene>
    <name evidence="3" type="ORF">F0361_16345</name>
</gene>
<feature type="domain" description="NrtR DNA-binding winged helix" evidence="2">
    <location>
        <begin position="179"/>
        <end position="239"/>
    </location>
</feature>
<dbReference type="Pfam" id="PF21906">
    <property type="entry name" value="WHD_NrtR"/>
    <property type="match status" value="1"/>
</dbReference>
<dbReference type="SUPFAM" id="SSF46785">
    <property type="entry name" value="Winged helix' DNA-binding domain"/>
    <property type="match status" value="1"/>
</dbReference>
<dbReference type="Gene3D" id="1.10.10.10">
    <property type="entry name" value="Winged helix-like DNA-binding domain superfamily/Winged helix DNA-binding domain"/>
    <property type="match status" value="1"/>
</dbReference>
<dbReference type="InterPro" id="IPR036390">
    <property type="entry name" value="WH_DNA-bd_sf"/>
</dbReference>
<dbReference type="EMBL" id="VUOE01000003">
    <property type="protein sequence ID" value="KAA2215764.1"/>
    <property type="molecule type" value="Genomic_DNA"/>
</dbReference>
<dbReference type="InterPro" id="IPR015797">
    <property type="entry name" value="NUDIX_hydrolase-like_dom_sf"/>
</dbReference>
<organism evidence="3 4">
    <name type="scientific">Maribacter flavus</name>
    <dbReference type="NCBI Taxonomy" id="1658664"/>
    <lineage>
        <taxon>Bacteria</taxon>
        <taxon>Pseudomonadati</taxon>
        <taxon>Bacteroidota</taxon>
        <taxon>Flavobacteriia</taxon>
        <taxon>Flavobacteriales</taxon>
        <taxon>Flavobacteriaceae</taxon>
        <taxon>Maribacter</taxon>
    </lineage>
</organism>
<protein>
    <submittedName>
        <fullName evidence="3">NUDIX hydrolase</fullName>
    </submittedName>
</protein>
<dbReference type="Pfam" id="PF00293">
    <property type="entry name" value="NUDIX"/>
    <property type="match status" value="1"/>
</dbReference>
<dbReference type="CDD" id="cd18873">
    <property type="entry name" value="NUDIX_NadM_like"/>
    <property type="match status" value="1"/>
</dbReference>
<dbReference type="InterPro" id="IPR054105">
    <property type="entry name" value="WHD_NrtR"/>
</dbReference>
<dbReference type="SUPFAM" id="SSF55811">
    <property type="entry name" value="Nudix"/>
    <property type="match status" value="1"/>
</dbReference>
<evidence type="ECO:0000313" key="4">
    <source>
        <dbReference type="Proteomes" id="UP000323188"/>
    </source>
</evidence>
<dbReference type="PANTHER" id="PTHR43736:SF4">
    <property type="entry name" value="SLR1690 PROTEIN"/>
    <property type="match status" value="1"/>
</dbReference>
<accession>A0A5B2TNG6</accession>
<dbReference type="PANTHER" id="PTHR43736">
    <property type="entry name" value="ADP-RIBOSE PYROPHOSPHATASE"/>
    <property type="match status" value="1"/>
</dbReference>
<evidence type="ECO:0000313" key="3">
    <source>
        <dbReference type="EMBL" id="KAA2215764.1"/>
    </source>
</evidence>
<evidence type="ECO:0000259" key="1">
    <source>
        <dbReference type="Pfam" id="PF00293"/>
    </source>
</evidence>
<evidence type="ECO:0000259" key="2">
    <source>
        <dbReference type="Pfam" id="PF21906"/>
    </source>
</evidence>
<dbReference type="InterPro" id="IPR000086">
    <property type="entry name" value="NUDIX_hydrolase_dom"/>
</dbReference>
<dbReference type="InterPro" id="IPR036388">
    <property type="entry name" value="WH-like_DNA-bd_sf"/>
</dbReference>
<dbReference type="Gene3D" id="3.90.79.10">
    <property type="entry name" value="Nucleoside Triphosphate Pyrophosphohydrolase"/>
    <property type="match status" value="1"/>
</dbReference>